<protein>
    <submittedName>
        <fullName evidence="5">ABC transporter ATP-binding protein</fullName>
    </submittedName>
</protein>
<proteinExistence type="predicted"/>
<dbReference type="PANTHER" id="PTHR24220:SF685">
    <property type="entry name" value="ABC TRANSPORTER RELATED"/>
    <property type="match status" value="1"/>
</dbReference>
<name>A0A369UV05_9ACTN</name>
<dbReference type="InterPro" id="IPR017871">
    <property type="entry name" value="ABC_transporter-like_CS"/>
</dbReference>
<gene>
    <name evidence="5" type="ORF">DVZ84_38465</name>
</gene>
<keyword evidence="1" id="KW-0813">Transport</keyword>
<dbReference type="GO" id="GO:0005886">
    <property type="term" value="C:plasma membrane"/>
    <property type="evidence" value="ECO:0007669"/>
    <property type="project" value="TreeGrafter"/>
</dbReference>
<dbReference type="PROSITE" id="PS50893">
    <property type="entry name" value="ABC_TRANSPORTER_2"/>
    <property type="match status" value="1"/>
</dbReference>
<evidence type="ECO:0000313" key="5">
    <source>
        <dbReference type="EMBL" id="RDD83835.1"/>
    </source>
</evidence>
<accession>A0A369UV05</accession>
<evidence type="ECO:0000256" key="2">
    <source>
        <dbReference type="ARBA" id="ARBA00022741"/>
    </source>
</evidence>
<dbReference type="PANTHER" id="PTHR24220">
    <property type="entry name" value="IMPORT ATP-BINDING PROTEIN"/>
    <property type="match status" value="1"/>
</dbReference>
<comment type="caution">
    <text evidence="5">The sequence shown here is derived from an EMBL/GenBank/DDBJ whole genome shotgun (WGS) entry which is preliminary data.</text>
</comment>
<dbReference type="GO" id="GO:0022857">
    <property type="term" value="F:transmembrane transporter activity"/>
    <property type="evidence" value="ECO:0007669"/>
    <property type="project" value="TreeGrafter"/>
</dbReference>
<dbReference type="GO" id="GO:0098796">
    <property type="term" value="C:membrane protein complex"/>
    <property type="evidence" value="ECO:0007669"/>
    <property type="project" value="UniProtKB-ARBA"/>
</dbReference>
<dbReference type="RefSeq" id="WP_114534319.1">
    <property type="nucleotide sequence ID" value="NZ_QQBH01000078.1"/>
</dbReference>
<reference evidence="5 6" key="1">
    <citation type="submission" date="2018-07" db="EMBL/GenBank/DDBJ databases">
        <title>Genome guided investigation of antibiotics producing actinomycetales strain isolated from a Macau mangrove ecosystem.</title>
        <authorList>
            <person name="Hu D."/>
        </authorList>
    </citation>
    <scope>NUCLEOTIDE SEQUENCE [LARGE SCALE GENOMIC DNA]</scope>
    <source>
        <strain evidence="5 6">2297</strain>
    </source>
</reference>
<evidence type="ECO:0000256" key="3">
    <source>
        <dbReference type="ARBA" id="ARBA00022840"/>
    </source>
</evidence>
<dbReference type="EMBL" id="QQBH01000078">
    <property type="protein sequence ID" value="RDD83835.1"/>
    <property type="molecule type" value="Genomic_DNA"/>
</dbReference>
<sequence length="261" mass="27846">MASTAYSPHFVGEPAPDAAARATDLSKIYGEGDTRVTALDQVSVAFGRGQFTAIMGPSGSGKSTLMHCLAGLDSITSGSAMLGDTELAGLKDKHLTKLRRDRISFVFQAFNLLPTLNALENITLPMDIAGQKPDKEWLDSVIDTVGLSGRLKHRPSQLSGGQQQRVAVARALASRPEIVFADEPTGNLDSRSGAEVLNFLRTSVTELGQTVVMVTHDASAAAYADRVVFLADGRIVEDMPSPTADRVLDRMKGFEAAGRTR</sequence>
<keyword evidence="3 5" id="KW-0067">ATP-binding</keyword>
<evidence type="ECO:0000256" key="1">
    <source>
        <dbReference type="ARBA" id="ARBA00022448"/>
    </source>
</evidence>
<dbReference type="SUPFAM" id="SSF52540">
    <property type="entry name" value="P-loop containing nucleoside triphosphate hydrolases"/>
    <property type="match status" value="1"/>
</dbReference>
<dbReference type="InterPro" id="IPR003439">
    <property type="entry name" value="ABC_transporter-like_ATP-bd"/>
</dbReference>
<dbReference type="InterPro" id="IPR017911">
    <property type="entry name" value="MacB-like_ATP-bd"/>
</dbReference>
<dbReference type="OrthoDB" id="9802264at2"/>
<dbReference type="SMART" id="SM00382">
    <property type="entry name" value="AAA"/>
    <property type="match status" value="1"/>
</dbReference>
<dbReference type="Proteomes" id="UP000253742">
    <property type="component" value="Unassembled WGS sequence"/>
</dbReference>
<organism evidence="5 6">
    <name type="scientific">Streptomyces parvulus</name>
    <dbReference type="NCBI Taxonomy" id="146923"/>
    <lineage>
        <taxon>Bacteria</taxon>
        <taxon>Bacillati</taxon>
        <taxon>Actinomycetota</taxon>
        <taxon>Actinomycetes</taxon>
        <taxon>Kitasatosporales</taxon>
        <taxon>Streptomycetaceae</taxon>
        <taxon>Streptomyces</taxon>
    </lineage>
</organism>
<evidence type="ECO:0000259" key="4">
    <source>
        <dbReference type="PROSITE" id="PS50893"/>
    </source>
</evidence>
<dbReference type="InterPro" id="IPR015854">
    <property type="entry name" value="ABC_transpr_LolD-like"/>
</dbReference>
<dbReference type="GO" id="GO:0005524">
    <property type="term" value="F:ATP binding"/>
    <property type="evidence" value="ECO:0007669"/>
    <property type="project" value="UniProtKB-KW"/>
</dbReference>
<dbReference type="PROSITE" id="PS00211">
    <property type="entry name" value="ABC_TRANSPORTER_1"/>
    <property type="match status" value="1"/>
</dbReference>
<keyword evidence="2" id="KW-0547">Nucleotide-binding</keyword>
<dbReference type="CDD" id="cd03255">
    <property type="entry name" value="ABC_MJ0796_LolCDE_FtsE"/>
    <property type="match status" value="1"/>
</dbReference>
<dbReference type="Gene3D" id="3.40.50.300">
    <property type="entry name" value="P-loop containing nucleotide triphosphate hydrolases"/>
    <property type="match status" value="1"/>
</dbReference>
<dbReference type="FunFam" id="3.40.50.300:FF:000032">
    <property type="entry name" value="Export ABC transporter ATP-binding protein"/>
    <property type="match status" value="1"/>
</dbReference>
<dbReference type="AlphaFoldDB" id="A0A369UV05"/>
<dbReference type="InterPro" id="IPR027417">
    <property type="entry name" value="P-loop_NTPase"/>
</dbReference>
<dbReference type="GO" id="GO:0016887">
    <property type="term" value="F:ATP hydrolysis activity"/>
    <property type="evidence" value="ECO:0007669"/>
    <property type="project" value="InterPro"/>
</dbReference>
<evidence type="ECO:0000313" key="6">
    <source>
        <dbReference type="Proteomes" id="UP000253742"/>
    </source>
</evidence>
<dbReference type="Pfam" id="PF00005">
    <property type="entry name" value="ABC_tran"/>
    <property type="match status" value="1"/>
</dbReference>
<feature type="domain" description="ABC transporter" evidence="4">
    <location>
        <begin position="20"/>
        <end position="257"/>
    </location>
</feature>
<dbReference type="InterPro" id="IPR003593">
    <property type="entry name" value="AAA+_ATPase"/>
</dbReference>